<evidence type="ECO:0000256" key="2">
    <source>
        <dbReference type="ARBA" id="ARBA00022485"/>
    </source>
</evidence>
<keyword evidence="6" id="KW-0408">Iron</keyword>
<accession>A0A0W8F169</accession>
<protein>
    <submittedName>
        <fullName evidence="9">Formylmethanofuran dehydrogenase (Molybdenum)</fullName>
    </submittedName>
</protein>
<organism evidence="9">
    <name type="scientific">hydrocarbon metagenome</name>
    <dbReference type="NCBI Taxonomy" id="938273"/>
    <lineage>
        <taxon>unclassified sequences</taxon>
        <taxon>metagenomes</taxon>
        <taxon>ecological metagenomes</taxon>
    </lineage>
</organism>
<evidence type="ECO:0000256" key="1">
    <source>
        <dbReference type="ARBA" id="ARBA00022448"/>
    </source>
</evidence>
<dbReference type="AlphaFoldDB" id="A0A0W8F169"/>
<proteinExistence type="predicted"/>
<evidence type="ECO:0000256" key="6">
    <source>
        <dbReference type="ARBA" id="ARBA00023004"/>
    </source>
</evidence>
<evidence type="ECO:0000256" key="5">
    <source>
        <dbReference type="ARBA" id="ARBA00022982"/>
    </source>
</evidence>
<dbReference type="PANTHER" id="PTHR43687:SF6">
    <property type="entry name" value="L-ASPARTATE SEMIALDEHYDE SULFURTRANSFERASE IRON-SULFUR SUBUNIT"/>
    <property type="match status" value="1"/>
</dbReference>
<feature type="domain" description="4Fe-4S ferredoxin-type" evidence="8">
    <location>
        <begin position="163"/>
        <end position="192"/>
    </location>
</feature>
<evidence type="ECO:0000256" key="7">
    <source>
        <dbReference type="ARBA" id="ARBA00023014"/>
    </source>
</evidence>
<name>A0A0W8F169_9ZZZZ</name>
<feature type="domain" description="4Fe-4S ferredoxin-type" evidence="8">
    <location>
        <begin position="115"/>
        <end position="144"/>
    </location>
</feature>
<dbReference type="Gene3D" id="3.30.70.20">
    <property type="match status" value="2"/>
</dbReference>
<comment type="caution">
    <text evidence="9">The sequence shown here is derived from an EMBL/GenBank/DDBJ whole genome shotgun (WGS) entry which is preliminary data.</text>
</comment>
<dbReference type="EMBL" id="LNQE01001637">
    <property type="protein sequence ID" value="KUG14613.1"/>
    <property type="molecule type" value="Genomic_DNA"/>
</dbReference>
<keyword evidence="3" id="KW-0479">Metal-binding</keyword>
<evidence type="ECO:0000259" key="8">
    <source>
        <dbReference type="PROSITE" id="PS51379"/>
    </source>
</evidence>
<dbReference type="PROSITE" id="PS51379">
    <property type="entry name" value="4FE4S_FER_2"/>
    <property type="match status" value="3"/>
</dbReference>
<dbReference type="Pfam" id="PF00037">
    <property type="entry name" value="Fer4"/>
    <property type="match status" value="1"/>
</dbReference>
<keyword evidence="7" id="KW-0411">Iron-sulfur</keyword>
<dbReference type="InterPro" id="IPR017896">
    <property type="entry name" value="4Fe4S_Fe-S-bd"/>
</dbReference>
<dbReference type="SUPFAM" id="SSF54862">
    <property type="entry name" value="4Fe-4S ferredoxins"/>
    <property type="match status" value="1"/>
</dbReference>
<keyword evidence="4" id="KW-0677">Repeat</keyword>
<dbReference type="PROSITE" id="PS00198">
    <property type="entry name" value="4FE4S_FER_1"/>
    <property type="match status" value="2"/>
</dbReference>
<reference evidence="9" key="1">
    <citation type="journal article" date="2015" name="Proc. Natl. Acad. Sci. U.S.A.">
        <title>Networks of energetic and metabolic interactions define dynamics in microbial communities.</title>
        <authorList>
            <person name="Embree M."/>
            <person name="Liu J.K."/>
            <person name="Al-Bassam M.M."/>
            <person name="Zengler K."/>
        </authorList>
    </citation>
    <scope>NUCLEOTIDE SEQUENCE</scope>
</reference>
<keyword evidence="2" id="KW-0004">4Fe-4S</keyword>
<evidence type="ECO:0000256" key="4">
    <source>
        <dbReference type="ARBA" id="ARBA00022737"/>
    </source>
</evidence>
<dbReference type="InterPro" id="IPR017900">
    <property type="entry name" value="4Fe4S_Fe_S_CS"/>
</dbReference>
<evidence type="ECO:0000256" key="3">
    <source>
        <dbReference type="ARBA" id="ARBA00022723"/>
    </source>
</evidence>
<gene>
    <name evidence="9" type="ORF">ASZ90_015729</name>
</gene>
<sequence>MALPFTAYMKEIFRAEWLGKFLFVKTAPLVTPAYSRGFPELTGKTCTHALFCMMACPAPGAIEVLRTPDGWEPRIHTGHCIRCGLCVEACPNGVLASGRILESMFYDNTRLSFSFRIDVDTTICMGCGNCAVACPVNKLIDSQMAYGGRASTDELLLKVSAGKCTVLHAELCTGCKTCEDHCPNGAIRVARLLEAVQIPEEAV</sequence>
<feature type="domain" description="4Fe-4S ferredoxin-type" evidence="8">
    <location>
        <begin position="71"/>
        <end position="100"/>
    </location>
</feature>
<dbReference type="GO" id="GO:0051539">
    <property type="term" value="F:4 iron, 4 sulfur cluster binding"/>
    <property type="evidence" value="ECO:0007669"/>
    <property type="project" value="UniProtKB-KW"/>
</dbReference>
<evidence type="ECO:0000313" key="9">
    <source>
        <dbReference type="EMBL" id="KUG14613.1"/>
    </source>
</evidence>
<dbReference type="GO" id="GO:0046872">
    <property type="term" value="F:metal ion binding"/>
    <property type="evidence" value="ECO:0007669"/>
    <property type="project" value="UniProtKB-KW"/>
</dbReference>
<keyword evidence="5" id="KW-0249">Electron transport</keyword>
<dbReference type="Pfam" id="PF12838">
    <property type="entry name" value="Fer4_7"/>
    <property type="match status" value="1"/>
</dbReference>
<keyword evidence="1" id="KW-0813">Transport</keyword>
<dbReference type="PANTHER" id="PTHR43687">
    <property type="entry name" value="ADENYLYLSULFATE REDUCTASE, BETA SUBUNIT"/>
    <property type="match status" value="1"/>
</dbReference>
<dbReference type="InterPro" id="IPR050572">
    <property type="entry name" value="Fe-S_Ferredoxin"/>
</dbReference>